<organism evidence="3 4">
    <name type="scientific">Sphaerobacter thermophilus (strain ATCC 49802 / DSM 20745 / KCCM 41009 / NCIMB 13125 / S 6022)</name>
    <dbReference type="NCBI Taxonomy" id="479434"/>
    <lineage>
        <taxon>Bacteria</taxon>
        <taxon>Pseudomonadati</taxon>
        <taxon>Thermomicrobiota</taxon>
        <taxon>Thermomicrobia</taxon>
        <taxon>Sphaerobacterales</taxon>
        <taxon>Sphaerobacterineae</taxon>
        <taxon>Sphaerobacteraceae</taxon>
        <taxon>Sphaerobacter</taxon>
    </lineage>
</organism>
<dbReference type="KEGG" id="sti:Sthe_1087"/>
<dbReference type="eggNOG" id="COG1842">
    <property type="taxonomic scope" value="Bacteria"/>
</dbReference>
<proteinExistence type="inferred from homology"/>
<keyword evidence="4" id="KW-1185">Reference proteome</keyword>
<dbReference type="EMBL" id="CP001823">
    <property type="protein sequence ID" value="ACZ38523.1"/>
    <property type="molecule type" value="Genomic_DNA"/>
</dbReference>
<dbReference type="InterPro" id="IPR007157">
    <property type="entry name" value="PspA_VIPP1"/>
</dbReference>
<dbReference type="Pfam" id="PF04012">
    <property type="entry name" value="PspA_IM30"/>
    <property type="match status" value="1"/>
</dbReference>
<sequence length="246" mass="27321">MGLLSRFTTLIKVKVNRLLGAAEDPRETLDYSYERQLEMLQQVKRGVVEVATSKRRLELQKAKLQESVNRLNEQARQAVAVGRDDLARAALERRAMIQQQLADLDQQTAQLDQEQAKLEQAETRLRMKIESFRTRKEVVKAQYSAAEAQVRIGEAVTGLSEELADVGLALDRAQEKTEQLQARAGAIDELIASGALEDFTTSGRDAIERELAQITVRESVDAELAALKAELGAPEQPKTLPEGGQQ</sequence>
<keyword evidence="2" id="KW-0175">Coiled coil</keyword>
<dbReference type="PANTHER" id="PTHR31088:SF6">
    <property type="entry name" value="PHAGE SHOCK PROTEIN A"/>
    <property type="match status" value="1"/>
</dbReference>
<name>D1C2Q6_SPHTD</name>
<dbReference type="Proteomes" id="UP000002027">
    <property type="component" value="Chromosome 1"/>
</dbReference>
<comment type="similarity">
    <text evidence="1">Belongs to the PspA/Vipp/IM30 family.</text>
</comment>
<evidence type="ECO:0000313" key="4">
    <source>
        <dbReference type="Proteomes" id="UP000002027"/>
    </source>
</evidence>
<dbReference type="AlphaFoldDB" id="D1C2Q6"/>
<dbReference type="InParanoid" id="D1C2Q6"/>
<evidence type="ECO:0000256" key="2">
    <source>
        <dbReference type="SAM" id="Coils"/>
    </source>
</evidence>
<evidence type="ECO:0000256" key="1">
    <source>
        <dbReference type="ARBA" id="ARBA00043985"/>
    </source>
</evidence>
<dbReference type="PANTHER" id="PTHR31088">
    <property type="entry name" value="MEMBRANE-ASSOCIATED PROTEIN VIPP1, CHLOROPLASTIC"/>
    <property type="match status" value="1"/>
</dbReference>
<protein>
    <submittedName>
        <fullName evidence="3">Phage shock protein A, PspA</fullName>
    </submittedName>
</protein>
<dbReference type="HOGENOM" id="CLU_056466_1_0_0"/>
<evidence type="ECO:0000313" key="3">
    <source>
        <dbReference type="EMBL" id="ACZ38523.1"/>
    </source>
</evidence>
<feature type="coiled-coil region" evidence="2">
    <location>
        <begin position="54"/>
        <end position="190"/>
    </location>
</feature>
<dbReference type="STRING" id="479434.Sthe_1087"/>
<dbReference type="OrthoDB" id="9779630at2"/>
<dbReference type="RefSeq" id="WP_012871570.1">
    <property type="nucleotide sequence ID" value="NC_013523.1"/>
</dbReference>
<accession>D1C2Q6</accession>
<reference evidence="3 4" key="2">
    <citation type="journal article" date="2010" name="Stand. Genomic Sci.">
        <title>Complete genome sequence of Desulfohalobium retbaense type strain (HR(100)).</title>
        <authorList>
            <person name="Spring S."/>
            <person name="Nolan M."/>
            <person name="Lapidus A."/>
            <person name="Glavina Del Rio T."/>
            <person name="Copeland A."/>
            <person name="Tice H."/>
            <person name="Cheng J.F."/>
            <person name="Lucas S."/>
            <person name="Land M."/>
            <person name="Chen F."/>
            <person name="Bruce D."/>
            <person name="Goodwin L."/>
            <person name="Pitluck S."/>
            <person name="Ivanova N."/>
            <person name="Mavromatis K."/>
            <person name="Mikhailova N."/>
            <person name="Pati A."/>
            <person name="Chen A."/>
            <person name="Palaniappan K."/>
            <person name="Hauser L."/>
            <person name="Chang Y.J."/>
            <person name="Jeffries C.D."/>
            <person name="Munk C."/>
            <person name="Kiss H."/>
            <person name="Chain P."/>
            <person name="Han C."/>
            <person name="Brettin T."/>
            <person name="Detter J.C."/>
            <person name="Schuler E."/>
            <person name="Goker M."/>
            <person name="Rohde M."/>
            <person name="Bristow J."/>
            <person name="Eisen J.A."/>
            <person name="Markowitz V."/>
            <person name="Hugenholtz P."/>
            <person name="Kyrpides N.C."/>
            <person name="Klenk H.P."/>
        </authorList>
    </citation>
    <scope>NUCLEOTIDE SEQUENCE [LARGE SCALE GENOMIC DNA]</scope>
    <source>
        <strain evidence="4">ATCC 49802 / DSM 20745 / S 6022</strain>
    </source>
</reference>
<reference evidence="4" key="1">
    <citation type="submission" date="2009-11" db="EMBL/GenBank/DDBJ databases">
        <title>The complete chromosome 1 of Sphaerobacter thermophilus DSM 20745.</title>
        <authorList>
            <person name="Lucas S."/>
            <person name="Copeland A."/>
            <person name="Lapidus A."/>
            <person name="Glavina del Rio T."/>
            <person name="Dalin E."/>
            <person name="Tice H."/>
            <person name="Bruce D."/>
            <person name="Goodwin L."/>
            <person name="Pitluck S."/>
            <person name="Kyrpides N."/>
            <person name="Mavromatis K."/>
            <person name="Ivanova N."/>
            <person name="Mikhailova N."/>
            <person name="LaButti K.M."/>
            <person name="Clum A."/>
            <person name="Sun H.I."/>
            <person name="Brettin T."/>
            <person name="Detter J.C."/>
            <person name="Han C."/>
            <person name="Larimer F."/>
            <person name="Land M."/>
            <person name="Hauser L."/>
            <person name="Markowitz V."/>
            <person name="Cheng J.F."/>
            <person name="Hugenholtz P."/>
            <person name="Woyke T."/>
            <person name="Wu D."/>
            <person name="Steenblock K."/>
            <person name="Schneider S."/>
            <person name="Pukall R."/>
            <person name="Goeker M."/>
            <person name="Klenk H.P."/>
            <person name="Eisen J.A."/>
        </authorList>
    </citation>
    <scope>NUCLEOTIDE SEQUENCE [LARGE SCALE GENOMIC DNA]</scope>
    <source>
        <strain evidence="4">ATCC 49802 / DSM 20745 / S 6022</strain>
    </source>
</reference>
<gene>
    <name evidence="3" type="ordered locus">Sthe_1087</name>
</gene>